<evidence type="ECO:0000313" key="15">
    <source>
        <dbReference type="Proteomes" id="UP000190896"/>
    </source>
</evidence>
<dbReference type="InterPro" id="IPR011712">
    <property type="entry name" value="Sig_transdc_His_kin_sub3_dim/P"/>
</dbReference>
<dbReference type="EC" id="2.7.13.3" evidence="3"/>
<comment type="catalytic activity">
    <reaction evidence="1">
        <text>ATP + protein L-histidine = ADP + protein N-phospho-L-histidine.</text>
        <dbReference type="EC" id="2.7.13.3"/>
    </reaction>
</comment>
<dbReference type="InterPro" id="IPR003594">
    <property type="entry name" value="HATPase_dom"/>
</dbReference>
<keyword evidence="10" id="KW-0175">Coiled coil</keyword>
<accession>A0A1T2KXR8</accession>
<evidence type="ECO:0000256" key="1">
    <source>
        <dbReference type="ARBA" id="ARBA00000085"/>
    </source>
</evidence>
<dbReference type="Proteomes" id="UP000190896">
    <property type="component" value="Unassembled WGS sequence"/>
</dbReference>
<feature type="domain" description="HAMP" evidence="13">
    <location>
        <begin position="296"/>
        <end position="349"/>
    </location>
</feature>
<dbReference type="Pfam" id="PF00672">
    <property type="entry name" value="HAMP"/>
    <property type="match status" value="1"/>
</dbReference>
<keyword evidence="7" id="KW-0418">Kinase</keyword>
<gene>
    <name evidence="14" type="ORF">BOW51_01940</name>
</gene>
<keyword evidence="8" id="KW-0067">ATP-binding</keyword>
<dbReference type="Gene3D" id="1.20.5.1930">
    <property type="match status" value="1"/>
</dbReference>
<dbReference type="Gene3D" id="3.30.565.10">
    <property type="entry name" value="Histidine kinase-like ATPase, C-terminal domain"/>
    <property type="match status" value="1"/>
</dbReference>
<dbReference type="CDD" id="cd06225">
    <property type="entry name" value="HAMP"/>
    <property type="match status" value="1"/>
</dbReference>
<dbReference type="SMART" id="SM00304">
    <property type="entry name" value="HAMP"/>
    <property type="match status" value="1"/>
</dbReference>
<dbReference type="PROSITE" id="PS50885">
    <property type="entry name" value="HAMP"/>
    <property type="match status" value="1"/>
</dbReference>
<dbReference type="CDD" id="cd16917">
    <property type="entry name" value="HATPase_UhpB-NarQ-NarX-like"/>
    <property type="match status" value="1"/>
</dbReference>
<name>A0A1T2KXR8_9GAMM</name>
<evidence type="ECO:0000256" key="8">
    <source>
        <dbReference type="ARBA" id="ARBA00022840"/>
    </source>
</evidence>
<organism evidence="14 15">
    <name type="scientific">Solemya velesiana gill symbiont</name>
    <dbReference type="NCBI Taxonomy" id="1918948"/>
    <lineage>
        <taxon>Bacteria</taxon>
        <taxon>Pseudomonadati</taxon>
        <taxon>Pseudomonadota</taxon>
        <taxon>Gammaproteobacteria</taxon>
        <taxon>sulfur-oxidizing symbionts</taxon>
    </lineage>
</organism>
<evidence type="ECO:0000259" key="12">
    <source>
        <dbReference type="PROSITE" id="PS50109"/>
    </source>
</evidence>
<dbReference type="GO" id="GO:0005524">
    <property type="term" value="F:ATP binding"/>
    <property type="evidence" value="ECO:0007669"/>
    <property type="project" value="UniProtKB-KW"/>
</dbReference>
<evidence type="ECO:0000256" key="5">
    <source>
        <dbReference type="ARBA" id="ARBA00022679"/>
    </source>
</evidence>
<sequence>MTYQAAMILGVAFLFVYVYYEHESKNIYADEARQLKLAALGAAASMNTVYSLSAHQLSALANSPELVKYKATLAADELERMFAGSQQFVALSLLNFHGLETVGVAKGQPVTVFRNFSDVRVFQQANNTPNKVWFGLRDNWDGLDGPVFVGACRHVDMFDNDLGTLVAVKPLSEIITLLNGVPLPEGASLLLLDAGDVPVLHHKPGRDFAEKGKGGNVEVYWHRSLTGKTHFPEQLRVSGEPGYGARSVVGESGWSVIAFLPEVEMEGRFASMFEWLVPATLIWCIWGIAMMLVITRYFTKPLGLLTSAVIGVSADKNLSRRISWDSRDEFGQLTLGFNKMFATLEQTNRELDIANERLEERGRARTEALSKSEKHLRALSNHLQTITEEEKSRLAREIHDELGGALTALKLDASWIRKSVGHKQAFVVEKTRSMDVLLDSAIASIRRIVTELRPTILDDLGLQPAIEWHASEFEKRSGIPCNLRIDLKYEISDSLVKIAVFRVIQEALTNVLRHANAGRVDVIIKQQAGFMRVLIRDNGIGISEEDVNHFQSHGVRVMSERIATLDGEFRIRGFKGIGTVIRISLPLRDAPE</sequence>
<dbReference type="GO" id="GO:0016020">
    <property type="term" value="C:membrane"/>
    <property type="evidence" value="ECO:0007669"/>
    <property type="project" value="UniProtKB-SubCell"/>
</dbReference>
<dbReference type="AlphaFoldDB" id="A0A1T2KXR8"/>
<evidence type="ECO:0000256" key="3">
    <source>
        <dbReference type="ARBA" id="ARBA00012438"/>
    </source>
</evidence>
<reference evidence="14 15" key="1">
    <citation type="submission" date="2016-11" db="EMBL/GenBank/DDBJ databases">
        <title>Mixed transmission modes and dynamic genome evolution in an obligate animal-bacterial symbiosis.</title>
        <authorList>
            <person name="Russell S.L."/>
            <person name="Corbett-Detig R.B."/>
            <person name="Cavanaugh C.M."/>
        </authorList>
    </citation>
    <scope>NUCLEOTIDE SEQUENCE [LARGE SCALE GENOMIC DNA]</scope>
    <source>
        <strain evidence="14">Se-Cadez</strain>
    </source>
</reference>
<evidence type="ECO:0000256" key="4">
    <source>
        <dbReference type="ARBA" id="ARBA00022553"/>
    </source>
</evidence>
<dbReference type="SUPFAM" id="SSF55874">
    <property type="entry name" value="ATPase domain of HSP90 chaperone/DNA topoisomerase II/histidine kinase"/>
    <property type="match status" value="1"/>
</dbReference>
<proteinExistence type="predicted"/>
<feature type="transmembrane region" description="Helical" evidence="11">
    <location>
        <begin position="275"/>
        <end position="298"/>
    </location>
</feature>
<feature type="transmembrane region" description="Helical" evidence="11">
    <location>
        <begin position="6"/>
        <end position="22"/>
    </location>
</feature>
<feature type="coiled-coil region" evidence="10">
    <location>
        <begin position="341"/>
        <end position="389"/>
    </location>
</feature>
<dbReference type="InterPro" id="IPR036890">
    <property type="entry name" value="HATPase_C_sf"/>
</dbReference>
<evidence type="ECO:0000256" key="10">
    <source>
        <dbReference type="SAM" id="Coils"/>
    </source>
</evidence>
<keyword evidence="6" id="KW-0547">Nucleotide-binding</keyword>
<keyword evidence="11" id="KW-1133">Transmembrane helix</keyword>
<evidence type="ECO:0000256" key="11">
    <source>
        <dbReference type="SAM" id="Phobius"/>
    </source>
</evidence>
<dbReference type="EMBL" id="MPRJ01000008">
    <property type="protein sequence ID" value="OOZ37516.1"/>
    <property type="molecule type" value="Genomic_DNA"/>
</dbReference>
<keyword evidence="5" id="KW-0808">Transferase</keyword>
<dbReference type="GO" id="GO:0000155">
    <property type="term" value="F:phosphorelay sensor kinase activity"/>
    <property type="evidence" value="ECO:0007669"/>
    <property type="project" value="InterPro"/>
</dbReference>
<keyword evidence="11" id="KW-0472">Membrane</keyword>
<dbReference type="Pfam" id="PF02518">
    <property type="entry name" value="HATPase_c"/>
    <property type="match status" value="1"/>
</dbReference>
<evidence type="ECO:0000256" key="7">
    <source>
        <dbReference type="ARBA" id="ARBA00022777"/>
    </source>
</evidence>
<dbReference type="InterPro" id="IPR003660">
    <property type="entry name" value="HAMP_dom"/>
</dbReference>
<keyword evidence="15" id="KW-1185">Reference proteome</keyword>
<dbReference type="GO" id="GO:0046983">
    <property type="term" value="F:protein dimerization activity"/>
    <property type="evidence" value="ECO:0007669"/>
    <property type="project" value="InterPro"/>
</dbReference>
<protein>
    <recommendedName>
        <fullName evidence="3">histidine kinase</fullName>
        <ecNumber evidence="3">2.7.13.3</ecNumber>
    </recommendedName>
</protein>
<evidence type="ECO:0000256" key="9">
    <source>
        <dbReference type="ARBA" id="ARBA00023012"/>
    </source>
</evidence>
<keyword evidence="11" id="KW-0812">Transmembrane</keyword>
<dbReference type="Pfam" id="PF07730">
    <property type="entry name" value="HisKA_3"/>
    <property type="match status" value="1"/>
</dbReference>
<keyword evidence="9" id="KW-0902">Two-component regulatory system</keyword>
<dbReference type="InterPro" id="IPR005467">
    <property type="entry name" value="His_kinase_dom"/>
</dbReference>
<evidence type="ECO:0000256" key="2">
    <source>
        <dbReference type="ARBA" id="ARBA00004370"/>
    </source>
</evidence>
<dbReference type="Gene3D" id="6.10.340.10">
    <property type="match status" value="1"/>
</dbReference>
<dbReference type="PANTHER" id="PTHR24421">
    <property type="entry name" value="NITRATE/NITRITE SENSOR PROTEIN NARX-RELATED"/>
    <property type="match status" value="1"/>
</dbReference>
<keyword evidence="4" id="KW-0597">Phosphoprotein</keyword>
<dbReference type="PANTHER" id="PTHR24421:SF10">
    <property type="entry name" value="NITRATE_NITRITE SENSOR PROTEIN NARQ"/>
    <property type="match status" value="1"/>
</dbReference>
<dbReference type="PROSITE" id="PS50109">
    <property type="entry name" value="HIS_KIN"/>
    <property type="match status" value="1"/>
</dbReference>
<dbReference type="SMART" id="SM00387">
    <property type="entry name" value="HATPase_c"/>
    <property type="match status" value="1"/>
</dbReference>
<evidence type="ECO:0000313" key="14">
    <source>
        <dbReference type="EMBL" id="OOZ37516.1"/>
    </source>
</evidence>
<feature type="domain" description="Histidine kinase" evidence="12">
    <location>
        <begin position="397"/>
        <end position="589"/>
    </location>
</feature>
<evidence type="ECO:0000259" key="13">
    <source>
        <dbReference type="PROSITE" id="PS50885"/>
    </source>
</evidence>
<dbReference type="InterPro" id="IPR050482">
    <property type="entry name" value="Sensor_HK_TwoCompSys"/>
</dbReference>
<evidence type="ECO:0000256" key="6">
    <source>
        <dbReference type="ARBA" id="ARBA00022741"/>
    </source>
</evidence>
<comment type="subcellular location">
    <subcellularLocation>
        <location evidence="2">Membrane</location>
    </subcellularLocation>
</comment>
<dbReference type="SUPFAM" id="SSF158472">
    <property type="entry name" value="HAMP domain-like"/>
    <property type="match status" value="1"/>
</dbReference>
<comment type="caution">
    <text evidence="14">The sequence shown here is derived from an EMBL/GenBank/DDBJ whole genome shotgun (WGS) entry which is preliminary data.</text>
</comment>